<name>A0A650CN55_9CREN</name>
<dbReference type="CDD" id="cd03440">
    <property type="entry name" value="hot_dog"/>
    <property type="match status" value="1"/>
</dbReference>
<protein>
    <submittedName>
        <fullName evidence="2">Thioesterase</fullName>
    </submittedName>
</protein>
<dbReference type="KEGG" id="sazo:D1868_03930"/>
<dbReference type="PANTHER" id="PTHR36934">
    <property type="entry name" value="BLR0278 PROTEIN"/>
    <property type="match status" value="1"/>
</dbReference>
<keyword evidence="3" id="KW-1185">Reference proteome</keyword>
<dbReference type="GeneID" id="42798193"/>
<feature type="domain" description="Fluoroacetyl-CoA-specific thioesterase-like" evidence="1">
    <location>
        <begin position="15"/>
        <end position="115"/>
    </location>
</feature>
<dbReference type="InterPro" id="IPR025540">
    <property type="entry name" value="FlK"/>
</dbReference>
<dbReference type="Pfam" id="PF22636">
    <property type="entry name" value="FlK"/>
    <property type="match status" value="1"/>
</dbReference>
<dbReference type="PANTHER" id="PTHR36934:SF1">
    <property type="entry name" value="THIOESTERASE DOMAIN-CONTAINING PROTEIN"/>
    <property type="match status" value="1"/>
</dbReference>
<dbReference type="PIRSF" id="PIRSF014972">
    <property type="entry name" value="FlK"/>
    <property type="match status" value="1"/>
</dbReference>
<dbReference type="OrthoDB" id="359228at2157"/>
<dbReference type="InterPro" id="IPR029069">
    <property type="entry name" value="HotDog_dom_sf"/>
</dbReference>
<dbReference type="RefSeq" id="WP_156005753.1">
    <property type="nucleotide sequence ID" value="NZ_CP045483.1"/>
</dbReference>
<evidence type="ECO:0000313" key="3">
    <source>
        <dbReference type="Proteomes" id="UP000423396"/>
    </source>
</evidence>
<dbReference type="Gene3D" id="3.10.129.10">
    <property type="entry name" value="Hotdog Thioesterase"/>
    <property type="match status" value="1"/>
</dbReference>
<dbReference type="InterPro" id="IPR054485">
    <property type="entry name" value="FlK-like_dom"/>
</dbReference>
<dbReference type="SUPFAM" id="SSF54637">
    <property type="entry name" value="Thioesterase/thiol ester dehydrase-isomerase"/>
    <property type="match status" value="1"/>
</dbReference>
<organism evidence="2 3">
    <name type="scientific">Stygiolobus azoricus</name>
    <dbReference type="NCBI Taxonomy" id="41675"/>
    <lineage>
        <taxon>Archaea</taxon>
        <taxon>Thermoproteota</taxon>
        <taxon>Thermoprotei</taxon>
        <taxon>Sulfolobales</taxon>
        <taxon>Sulfolobaceae</taxon>
        <taxon>Stygiolobus</taxon>
    </lineage>
</organism>
<proteinExistence type="predicted"/>
<dbReference type="EMBL" id="CP045483">
    <property type="protein sequence ID" value="QGR19208.1"/>
    <property type="molecule type" value="Genomic_DNA"/>
</dbReference>
<gene>
    <name evidence="2" type="ORF">D1868_03930</name>
</gene>
<reference evidence="2 3" key="1">
    <citation type="submission" date="2019-10" db="EMBL/GenBank/DDBJ databases">
        <title>Genome Sequences from Six Type Strain Members of the Archaeal Family Sulfolobaceae: Acidianus ambivalens, Acidianus infernus, Metallosphaera prunae, Stygiolobus azoricus, Sulfolobus metallicus, and Sulfurisphaera ohwakuensis.</title>
        <authorList>
            <person name="Counts J.A."/>
            <person name="Kelly R.M."/>
        </authorList>
    </citation>
    <scope>NUCLEOTIDE SEQUENCE [LARGE SCALE GENOMIC DNA]</scope>
    <source>
        <strain evidence="2 3">FC6</strain>
    </source>
</reference>
<dbReference type="Proteomes" id="UP000423396">
    <property type="component" value="Chromosome"/>
</dbReference>
<accession>A0A650CN55</accession>
<sequence length="125" mass="13987">MQVGETLEKVFKVLPEHAASSISSGAVYVLSTPCLIGFMEDVSFTLSQKYLEQGMTTVGYHVDVKHLAPAPVGGEVRVRATLIEINKRRLKFKVEAYYKDVKIGEGIHERVIVNEKEFMDKVSKT</sequence>
<evidence type="ECO:0000313" key="2">
    <source>
        <dbReference type="EMBL" id="QGR19208.1"/>
    </source>
</evidence>
<evidence type="ECO:0000259" key="1">
    <source>
        <dbReference type="Pfam" id="PF22636"/>
    </source>
</evidence>
<dbReference type="AlphaFoldDB" id="A0A650CN55"/>